<organism evidence="1">
    <name type="scientific">Amphimedon queenslandica</name>
    <name type="common">Sponge</name>
    <dbReference type="NCBI Taxonomy" id="400682"/>
    <lineage>
        <taxon>Eukaryota</taxon>
        <taxon>Metazoa</taxon>
        <taxon>Porifera</taxon>
        <taxon>Demospongiae</taxon>
        <taxon>Heteroscleromorpha</taxon>
        <taxon>Haplosclerida</taxon>
        <taxon>Niphatidae</taxon>
        <taxon>Amphimedon</taxon>
    </lineage>
</organism>
<accession>A0A1X7TF66</accession>
<reference evidence="1" key="1">
    <citation type="submission" date="2017-05" db="UniProtKB">
        <authorList>
            <consortium name="EnsemblMetazoa"/>
        </authorList>
    </citation>
    <scope>IDENTIFICATION</scope>
</reference>
<dbReference type="EnsemblMetazoa" id="Aqu2.1.13267_001">
    <property type="protein sequence ID" value="Aqu2.1.13267_001"/>
    <property type="gene ID" value="Aqu2.1.13267"/>
</dbReference>
<proteinExistence type="predicted"/>
<evidence type="ECO:0000313" key="1">
    <source>
        <dbReference type="EnsemblMetazoa" id="Aqu2.1.13267_001"/>
    </source>
</evidence>
<name>A0A1X7TF66_AMPQE</name>
<dbReference type="InParanoid" id="A0A1X7TF66"/>
<protein>
    <submittedName>
        <fullName evidence="1">Uncharacterized protein</fullName>
    </submittedName>
</protein>
<dbReference type="AlphaFoldDB" id="A0A1X7TF66"/>
<sequence length="65" mass="7696">MLTLLVLKPSRGLFFQILFHQQCALPLMPLIFISIFPQHLFITVFQILQYLEYSSHPSNCQETYH</sequence>